<comment type="caution">
    <text evidence="2">The sequence shown here is derived from an EMBL/GenBank/DDBJ whole genome shotgun (WGS) entry which is preliminary data.</text>
</comment>
<name>A0AA91PWR4_CLALS</name>
<evidence type="ECO:0000259" key="1">
    <source>
        <dbReference type="Pfam" id="PF03061"/>
    </source>
</evidence>
<dbReference type="PANTHER" id="PTHR47260:SF1">
    <property type="entry name" value="UPF0644 PROTEIN PB2B4.06"/>
    <property type="match status" value="1"/>
</dbReference>
<dbReference type="Pfam" id="PF03061">
    <property type="entry name" value="4HBT"/>
    <property type="match status" value="1"/>
</dbReference>
<dbReference type="SUPFAM" id="SSF54637">
    <property type="entry name" value="Thioesterase/thiol ester dehydrase-isomerase"/>
    <property type="match status" value="1"/>
</dbReference>
<dbReference type="InterPro" id="IPR052061">
    <property type="entry name" value="PTE-AB_protein"/>
</dbReference>
<accession>A0AA91PWR4</accession>
<sequence>MDTLVNSVNGSFTDLKAQTPENILVSHPIYKHYDELHYVHGLHNSLSASLDQSIWPELTGVTLVGDEKITFRSRGIFVVDDAFLSECNDFSDLGDAHNSSYTFFHLGSKLSGHSSIVHGGLLATLLDELTCILAFQNFPSKKGVTANLNINYFKPCMINSYVMVKCTSIKKSGRKCWVKGQIYKLDLDADIEGSVPEFVERKENLLSECECLVIEPRWVHELSDKK</sequence>
<evidence type="ECO:0000313" key="2">
    <source>
        <dbReference type="EMBL" id="OVF07074.1"/>
    </source>
</evidence>
<dbReference type="Proteomes" id="UP000195602">
    <property type="component" value="Unassembled WGS sequence"/>
</dbReference>
<feature type="domain" description="Thioesterase" evidence="1">
    <location>
        <begin position="116"/>
        <end position="185"/>
    </location>
</feature>
<dbReference type="AlphaFoldDB" id="A0AA91PWR4"/>
<protein>
    <submittedName>
        <fullName evidence="2">MIOREX complex component</fullName>
    </submittedName>
</protein>
<dbReference type="InterPro" id="IPR029069">
    <property type="entry name" value="HotDog_dom_sf"/>
</dbReference>
<dbReference type="InterPro" id="IPR006683">
    <property type="entry name" value="Thioestr_dom"/>
</dbReference>
<dbReference type="CDD" id="cd03443">
    <property type="entry name" value="PaaI_thioesterase"/>
    <property type="match status" value="1"/>
</dbReference>
<evidence type="ECO:0000313" key="3">
    <source>
        <dbReference type="Proteomes" id="UP000195602"/>
    </source>
</evidence>
<organism evidence="2 3">
    <name type="scientific">Clavispora lusitaniae</name>
    <name type="common">Candida lusitaniae</name>
    <dbReference type="NCBI Taxonomy" id="36911"/>
    <lineage>
        <taxon>Eukaryota</taxon>
        <taxon>Fungi</taxon>
        <taxon>Dikarya</taxon>
        <taxon>Ascomycota</taxon>
        <taxon>Saccharomycotina</taxon>
        <taxon>Pichiomycetes</taxon>
        <taxon>Metschnikowiaceae</taxon>
        <taxon>Clavispora</taxon>
    </lineage>
</organism>
<reference evidence="2 3" key="1">
    <citation type="submission" date="2017-04" db="EMBL/GenBank/DDBJ databases">
        <title>Draft genome of the yeast Clavispora lusitaniae type strain CBS 6936.</title>
        <authorList>
            <person name="Durrens P."/>
            <person name="Klopp C."/>
            <person name="Biteau N."/>
            <person name="Fitton-Ouhabi V."/>
            <person name="Dementhon K."/>
            <person name="Accoceberry I."/>
            <person name="Sherman D.J."/>
            <person name="Noel T."/>
        </authorList>
    </citation>
    <scope>NUCLEOTIDE SEQUENCE [LARGE SCALE GENOMIC DNA]</scope>
    <source>
        <strain evidence="2 3">CBS 6936</strain>
    </source>
</reference>
<dbReference type="KEGG" id="clus:A9F13_15g00462"/>
<gene>
    <name evidence="2" type="ORF">A9F13_15g00462</name>
</gene>
<dbReference type="PANTHER" id="PTHR47260">
    <property type="entry name" value="UPF0644 PROTEIN PB2B4.06"/>
    <property type="match status" value="1"/>
</dbReference>
<dbReference type="EMBL" id="LYUB02000015">
    <property type="protein sequence ID" value="OVF07074.1"/>
    <property type="molecule type" value="Genomic_DNA"/>
</dbReference>
<dbReference type="Gene3D" id="3.10.129.10">
    <property type="entry name" value="Hotdog Thioesterase"/>
    <property type="match status" value="1"/>
</dbReference>
<proteinExistence type="predicted"/>